<dbReference type="InterPro" id="IPR033403">
    <property type="entry name" value="DUF5110"/>
</dbReference>
<evidence type="ECO:0000259" key="7">
    <source>
        <dbReference type="Pfam" id="PF21365"/>
    </source>
</evidence>
<feature type="chain" id="PRO_5011517302" evidence="3">
    <location>
        <begin position="29"/>
        <end position="723"/>
    </location>
</feature>
<dbReference type="AlphaFoldDB" id="A0A1G5ZRK0"/>
<comment type="similarity">
    <text evidence="1 2">Belongs to the glycosyl hydrolase 31 family.</text>
</comment>
<feature type="domain" description="DUF5110" evidence="6">
    <location>
        <begin position="652"/>
        <end position="701"/>
    </location>
</feature>
<accession>A0A1G5ZRK0</accession>
<protein>
    <submittedName>
        <fullName evidence="8">Alpha-D-xyloside xylohydrolase</fullName>
    </submittedName>
</protein>
<dbReference type="GO" id="GO:0005975">
    <property type="term" value="P:carbohydrate metabolic process"/>
    <property type="evidence" value="ECO:0007669"/>
    <property type="project" value="InterPro"/>
</dbReference>
<gene>
    <name evidence="8" type="ORF">SAMN03080617_04312</name>
</gene>
<evidence type="ECO:0000259" key="5">
    <source>
        <dbReference type="Pfam" id="PF13802"/>
    </source>
</evidence>
<dbReference type="InterPro" id="IPR048395">
    <property type="entry name" value="Glyco_hydro_31_C"/>
</dbReference>
<dbReference type="InterPro" id="IPR013780">
    <property type="entry name" value="Glyco_hydro_b"/>
</dbReference>
<dbReference type="InterPro" id="IPR000322">
    <property type="entry name" value="Glyco_hydro_31_TIM"/>
</dbReference>
<organism evidence="8 9">
    <name type="scientific">Algoriphagus alkaliphilus</name>
    <dbReference type="NCBI Taxonomy" id="279824"/>
    <lineage>
        <taxon>Bacteria</taxon>
        <taxon>Pseudomonadati</taxon>
        <taxon>Bacteroidota</taxon>
        <taxon>Cytophagia</taxon>
        <taxon>Cytophagales</taxon>
        <taxon>Cyclobacteriaceae</taxon>
        <taxon>Algoriphagus</taxon>
    </lineage>
</organism>
<proteinExistence type="inferred from homology"/>
<dbReference type="Proteomes" id="UP000198756">
    <property type="component" value="Unassembled WGS sequence"/>
</dbReference>
<dbReference type="GO" id="GO:0004553">
    <property type="term" value="F:hydrolase activity, hydrolyzing O-glycosyl compounds"/>
    <property type="evidence" value="ECO:0007669"/>
    <property type="project" value="InterPro"/>
</dbReference>
<evidence type="ECO:0000259" key="6">
    <source>
        <dbReference type="Pfam" id="PF17137"/>
    </source>
</evidence>
<reference evidence="9" key="1">
    <citation type="submission" date="2016-10" db="EMBL/GenBank/DDBJ databases">
        <authorList>
            <person name="Varghese N."/>
            <person name="Submissions S."/>
        </authorList>
    </citation>
    <scope>NUCLEOTIDE SEQUENCE [LARGE SCALE GENOMIC DNA]</scope>
    <source>
        <strain evidence="9">DSM 22703</strain>
    </source>
</reference>
<evidence type="ECO:0000256" key="3">
    <source>
        <dbReference type="SAM" id="SignalP"/>
    </source>
</evidence>
<feature type="domain" description="Glycoside hydrolase family 31 N-terminal" evidence="5">
    <location>
        <begin position="93"/>
        <end position="163"/>
    </location>
</feature>
<dbReference type="Pfam" id="PF01055">
    <property type="entry name" value="Glyco_hydro_31_2nd"/>
    <property type="match status" value="1"/>
</dbReference>
<dbReference type="SUPFAM" id="SSF74650">
    <property type="entry name" value="Galactose mutarotase-like"/>
    <property type="match status" value="1"/>
</dbReference>
<dbReference type="Gene3D" id="2.60.40.1180">
    <property type="entry name" value="Golgi alpha-mannosidase II"/>
    <property type="match status" value="2"/>
</dbReference>
<keyword evidence="2 8" id="KW-0378">Hydrolase</keyword>
<name>A0A1G5ZRK0_9BACT</name>
<evidence type="ECO:0000256" key="1">
    <source>
        <dbReference type="ARBA" id="ARBA00007806"/>
    </source>
</evidence>
<feature type="domain" description="Glycosyl hydrolase family 31 C-terminal" evidence="7">
    <location>
        <begin position="568"/>
        <end position="638"/>
    </location>
</feature>
<dbReference type="Pfam" id="PF21365">
    <property type="entry name" value="Glyco_hydro_31_3rd"/>
    <property type="match status" value="1"/>
</dbReference>
<evidence type="ECO:0000313" key="8">
    <source>
        <dbReference type="EMBL" id="SDA96943.1"/>
    </source>
</evidence>
<dbReference type="SUPFAM" id="SSF51445">
    <property type="entry name" value="(Trans)glycosidases"/>
    <property type="match status" value="1"/>
</dbReference>
<dbReference type="OrthoDB" id="176168at2"/>
<evidence type="ECO:0000256" key="2">
    <source>
        <dbReference type="RuleBase" id="RU361185"/>
    </source>
</evidence>
<feature type="signal peptide" evidence="3">
    <location>
        <begin position="1"/>
        <end position="28"/>
    </location>
</feature>
<dbReference type="Pfam" id="PF13802">
    <property type="entry name" value="Gal_mutarotas_2"/>
    <property type="match status" value="1"/>
</dbReference>
<dbReference type="PANTHER" id="PTHR43863:SF2">
    <property type="entry name" value="MALTASE-GLUCOAMYLASE"/>
    <property type="match status" value="1"/>
</dbReference>
<dbReference type="EMBL" id="FMXE01000056">
    <property type="protein sequence ID" value="SDA96943.1"/>
    <property type="molecule type" value="Genomic_DNA"/>
</dbReference>
<dbReference type="GO" id="GO:0030246">
    <property type="term" value="F:carbohydrate binding"/>
    <property type="evidence" value="ECO:0007669"/>
    <property type="project" value="InterPro"/>
</dbReference>
<dbReference type="CDD" id="cd14752">
    <property type="entry name" value="GH31_N"/>
    <property type="match status" value="1"/>
</dbReference>
<dbReference type="Gene3D" id="2.60.40.1760">
    <property type="entry name" value="glycosyl hydrolase (family 31)"/>
    <property type="match status" value="1"/>
</dbReference>
<dbReference type="InterPro" id="IPR051816">
    <property type="entry name" value="Glycosyl_Hydrolase_31"/>
</dbReference>
<keyword evidence="3" id="KW-0732">Signal</keyword>
<dbReference type="InterPro" id="IPR011013">
    <property type="entry name" value="Gal_mutarotase_sf_dom"/>
</dbReference>
<dbReference type="PANTHER" id="PTHR43863">
    <property type="entry name" value="HYDROLASE, PUTATIVE (AFU_ORTHOLOGUE AFUA_1G03140)-RELATED"/>
    <property type="match status" value="1"/>
</dbReference>
<dbReference type="STRING" id="279824.SAMN03080617_04312"/>
<dbReference type="SUPFAM" id="SSF51011">
    <property type="entry name" value="Glycosyl hydrolase domain"/>
    <property type="match status" value="1"/>
</dbReference>
<dbReference type="InterPro" id="IPR017853">
    <property type="entry name" value="GH"/>
</dbReference>
<keyword evidence="9" id="KW-1185">Reference proteome</keyword>
<dbReference type="RefSeq" id="WP_092735083.1">
    <property type="nucleotide sequence ID" value="NZ_FMXE01000056.1"/>
</dbReference>
<sequence length="723" mass="82122">MNTKYKKHLFKPYFLLPILILICSNGLAQNTLISEMEELKWEKVMPGIWKASFGKMGLNPMDYANKPKVDAIKALGDAPFPFAQDASRSLLTPNRASVRLPLSETEQIYGLGLEFEGINRRSEVYSLKVDHYGGIKGYTHAPVPFYISSEGYGVLINSSKRVKVHVGVGNRKDSALPERIDRTTGKNWPARPLSDAVEASVEGDGMEIYVFAGSTTLEVVQRYNLFFGGGVIPPKWGLGFWHRMHTASSDADVLKEIQDFEDKGFPLDVIGLEPGWQSFAYPCSFDWDSTRFPNPENFVQTLNQKGIKVNLWENPYVAPVSTMYKDISPFTGSHTVWLGEVPDYTIPEAQQVLLKHHQKNHLSIGVSGYKFDEVDGYDVWLWPDHATFPSGNDAVEIRQLYGMMMMDMFDRHFKEQNQRTYNLIRSAYIGASNHNFVLYSDHYDHEGYLTALANSSLSGLLWTPEIRSADSAEEWIRRFQTVSFSPLMMLNAWSSGKKPWSFPEVTDLVRNTIELRMKLLPYLYTAFYEYNQKGIPPFRAMVLESGFDTRETLAGGELDDAKNPYAEQKRLEVTDQYMMGPSILVAPVFTGQKERTVVLPEGNWFDFYTGEYAGNGETISIKTKLEEIPLFVKDGGIIPMLSTLDKDNPDQPLEVRLYGSKENAYLLYNDDGVSYDYERGEFSLIELKTTRDREGQLGGISKTLKSHKSSYGSIVWRWMTVPQ</sequence>
<dbReference type="InterPro" id="IPR025887">
    <property type="entry name" value="Glyco_hydro_31_N_dom"/>
</dbReference>
<dbReference type="CDD" id="cd06592">
    <property type="entry name" value="GH31_NET37"/>
    <property type="match status" value="1"/>
</dbReference>
<dbReference type="Gene3D" id="3.20.20.80">
    <property type="entry name" value="Glycosidases"/>
    <property type="match status" value="1"/>
</dbReference>
<dbReference type="Pfam" id="PF17137">
    <property type="entry name" value="DUF5110"/>
    <property type="match status" value="1"/>
</dbReference>
<feature type="domain" description="Glycoside hydrolase family 31 TIM barrel" evidence="4">
    <location>
        <begin position="232"/>
        <end position="526"/>
    </location>
</feature>
<keyword evidence="2" id="KW-0326">Glycosidase</keyword>
<evidence type="ECO:0000259" key="4">
    <source>
        <dbReference type="Pfam" id="PF01055"/>
    </source>
</evidence>
<evidence type="ECO:0000313" key="9">
    <source>
        <dbReference type="Proteomes" id="UP000198756"/>
    </source>
</evidence>